<gene>
    <name evidence="2" type="ORF">VFDL14_22795</name>
</gene>
<comment type="caution">
    <text evidence="2">The sequence shown here is derived from an EMBL/GenBank/DDBJ whole genome shotgun (WGS) entry which is preliminary data.</text>
</comment>
<dbReference type="Proteomes" id="UP000027219">
    <property type="component" value="Unassembled WGS sequence"/>
</dbReference>
<evidence type="ECO:0000256" key="1">
    <source>
        <dbReference type="SAM" id="Phobius"/>
    </source>
</evidence>
<name>A0A066UXL7_9VIBR</name>
<keyword evidence="3" id="KW-1185">Reference proteome</keyword>
<accession>A0A066UXL7</accession>
<evidence type="ECO:0000313" key="3">
    <source>
        <dbReference type="Proteomes" id="UP000027219"/>
    </source>
</evidence>
<dbReference type="AlphaFoldDB" id="A0A066UXL7"/>
<proteinExistence type="predicted"/>
<feature type="transmembrane region" description="Helical" evidence="1">
    <location>
        <begin position="123"/>
        <end position="143"/>
    </location>
</feature>
<keyword evidence="1" id="KW-0812">Transmembrane</keyword>
<keyword evidence="1" id="KW-1133">Transmembrane helix</keyword>
<dbReference type="EMBL" id="JFFR01000013">
    <property type="protein sequence ID" value="KDN28993.1"/>
    <property type="molecule type" value="Genomic_DNA"/>
</dbReference>
<organism evidence="2 3">
    <name type="scientific">Vibrio fortis</name>
    <dbReference type="NCBI Taxonomy" id="212667"/>
    <lineage>
        <taxon>Bacteria</taxon>
        <taxon>Pseudomonadati</taxon>
        <taxon>Pseudomonadota</taxon>
        <taxon>Gammaproteobacteria</taxon>
        <taxon>Vibrionales</taxon>
        <taxon>Vibrionaceae</taxon>
        <taxon>Vibrio</taxon>
    </lineage>
</organism>
<dbReference type="STRING" id="212667.VFDL14_22795"/>
<sequence>MIKKIQATASTWLFLLVLFIPFETHAGGNYVVDVLVPVKKEPGNSRGSAGITTIFVLKSNDKIQLRVKGFHRQYDNFLPGGVFYDKKMLVKYAPLNRGSDIYIVNEIEYNGKIIYDGSRSLNIFDYAIIILCALPMIVNKICLRMGIDIKKLLKSSG</sequence>
<protein>
    <submittedName>
        <fullName evidence="2">Uncharacterized protein</fullName>
    </submittedName>
</protein>
<keyword evidence="1" id="KW-0472">Membrane</keyword>
<reference evidence="2 3" key="1">
    <citation type="submission" date="2014-02" db="EMBL/GenBank/DDBJ databases">
        <title>Vibrio fortis Dalian14 Genome Sequencing.</title>
        <authorList>
            <person name="Wang Y."/>
            <person name="Song L."/>
            <person name="Liu G."/>
            <person name="Ding J."/>
        </authorList>
    </citation>
    <scope>NUCLEOTIDE SEQUENCE [LARGE SCALE GENOMIC DNA]</scope>
    <source>
        <strain evidence="2 3">Dalian14</strain>
    </source>
</reference>
<evidence type="ECO:0000313" key="2">
    <source>
        <dbReference type="EMBL" id="KDN28993.1"/>
    </source>
</evidence>
<dbReference type="RefSeq" id="WP_032550814.1">
    <property type="nucleotide sequence ID" value="NZ_JFFR01000013.1"/>
</dbReference>